<organism evidence="1 2">
    <name type="scientific">Caligus rogercresseyi</name>
    <name type="common">Sea louse</name>
    <dbReference type="NCBI Taxonomy" id="217165"/>
    <lineage>
        <taxon>Eukaryota</taxon>
        <taxon>Metazoa</taxon>
        <taxon>Ecdysozoa</taxon>
        <taxon>Arthropoda</taxon>
        <taxon>Crustacea</taxon>
        <taxon>Multicrustacea</taxon>
        <taxon>Hexanauplia</taxon>
        <taxon>Copepoda</taxon>
        <taxon>Siphonostomatoida</taxon>
        <taxon>Caligidae</taxon>
        <taxon>Caligus</taxon>
    </lineage>
</organism>
<proteinExistence type="predicted"/>
<dbReference type="AlphaFoldDB" id="A0A7T8H0Q8"/>
<reference evidence="2" key="1">
    <citation type="submission" date="2021-01" db="EMBL/GenBank/DDBJ databases">
        <title>Caligus Genome Assembly.</title>
        <authorList>
            <person name="Gallardo-Escarate C."/>
        </authorList>
    </citation>
    <scope>NUCLEOTIDE SEQUENCE [LARGE SCALE GENOMIC DNA]</scope>
</reference>
<protein>
    <submittedName>
        <fullName evidence="1">Uncharacterized protein</fullName>
    </submittedName>
</protein>
<dbReference type="Proteomes" id="UP000595437">
    <property type="component" value="Chromosome 10"/>
</dbReference>
<gene>
    <name evidence="1" type="ORF">FKW44_015262</name>
</gene>
<evidence type="ECO:0000313" key="1">
    <source>
        <dbReference type="EMBL" id="QQP41016.1"/>
    </source>
</evidence>
<accession>A0A7T8H0Q8</accession>
<dbReference type="EMBL" id="CP045899">
    <property type="protein sequence ID" value="QQP41016.1"/>
    <property type="molecule type" value="Genomic_DNA"/>
</dbReference>
<keyword evidence="2" id="KW-1185">Reference proteome</keyword>
<sequence length="140" mass="15490">MAAYLKAKEDGPDIVRDVMRMTDKIRRNPTLANDIKAGEVDLISDLKASISALNARWAAMCMKCSVLQELKDALQALSIAGKTPSSTAAREINVLNYVSPFCGEEESTRALLNAGRRDWDVCHVAIMELEQRRLTHTIVS</sequence>
<evidence type="ECO:0000313" key="2">
    <source>
        <dbReference type="Proteomes" id="UP000595437"/>
    </source>
</evidence>
<name>A0A7T8H0Q8_CALRO</name>